<proteinExistence type="predicted"/>
<dbReference type="GO" id="GO:0003723">
    <property type="term" value="F:RNA binding"/>
    <property type="evidence" value="ECO:0007669"/>
    <property type="project" value="InterPro"/>
</dbReference>
<dbReference type="SUPFAM" id="SSF52540">
    <property type="entry name" value="P-loop containing nucleoside triphosphate hydrolases"/>
    <property type="match status" value="1"/>
</dbReference>
<organism evidence="10">
    <name type="scientific">Anopheles atroparvus</name>
    <name type="common">European mosquito</name>
    <dbReference type="NCBI Taxonomy" id="41427"/>
    <lineage>
        <taxon>Eukaryota</taxon>
        <taxon>Metazoa</taxon>
        <taxon>Ecdysozoa</taxon>
        <taxon>Arthropoda</taxon>
        <taxon>Hexapoda</taxon>
        <taxon>Insecta</taxon>
        <taxon>Pterygota</taxon>
        <taxon>Neoptera</taxon>
        <taxon>Endopterygota</taxon>
        <taxon>Diptera</taxon>
        <taxon>Nematocera</taxon>
        <taxon>Culicoidea</taxon>
        <taxon>Culicidae</taxon>
        <taxon>Anophelinae</taxon>
        <taxon>Anopheles</taxon>
    </lineage>
</organism>
<dbReference type="GO" id="GO:0005524">
    <property type="term" value="F:ATP binding"/>
    <property type="evidence" value="ECO:0007669"/>
    <property type="project" value="UniProtKB-KW"/>
</dbReference>
<dbReference type="EnsemblMetazoa" id="AATE018037-RA">
    <property type="protein sequence ID" value="AATE018037-PA.1"/>
    <property type="gene ID" value="AATE018037"/>
</dbReference>
<dbReference type="PANTHER" id="PTHR45418:SF1">
    <property type="entry name" value="CANCER_TESTIS ANTIGEN 55"/>
    <property type="match status" value="1"/>
</dbReference>
<keyword evidence="5" id="KW-0347">Helicase</keyword>
<accession>A0A182JH76</accession>
<keyword evidence="4" id="KW-0378">Hydrolase</keyword>
<dbReference type="InterPro" id="IPR041677">
    <property type="entry name" value="DNA2/NAM7_AAA_11"/>
</dbReference>
<feature type="domain" description="DNA2/NAM7 helicase helicase" evidence="8">
    <location>
        <begin position="276"/>
        <end position="348"/>
    </location>
</feature>
<dbReference type="AlphaFoldDB" id="A0A182JH76"/>
<evidence type="ECO:0000259" key="9">
    <source>
        <dbReference type="Pfam" id="PF13087"/>
    </source>
</evidence>
<name>A0A182JH76_ANOAO</name>
<dbReference type="Pfam" id="PF13086">
    <property type="entry name" value="AAA_11"/>
    <property type="match status" value="2"/>
</dbReference>
<evidence type="ECO:0000256" key="3">
    <source>
        <dbReference type="ARBA" id="ARBA00022741"/>
    </source>
</evidence>
<dbReference type="GO" id="GO:0031047">
    <property type="term" value="P:regulatory ncRNA-mediated gene silencing"/>
    <property type="evidence" value="ECO:0007669"/>
    <property type="project" value="UniProtKB-KW"/>
</dbReference>
<evidence type="ECO:0000256" key="1">
    <source>
        <dbReference type="ARBA" id="ARBA00004496"/>
    </source>
</evidence>
<evidence type="ECO:0000256" key="2">
    <source>
        <dbReference type="ARBA" id="ARBA00022490"/>
    </source>
</evidence>
<evidence type="ECO:0000313" key="10">
    <source>
        <dbReference type="EnsemblMetazoa" id="AATE018037-PA.1"/>
    </source>
</evidence>
<dbReference type="GO" id="GO:0005694">
    <property type="term" value="C:chromosome"/>
    <property type="evidence" value="ECO:0007669"/>
    <property type="project" value="UniProtKB-ARBA"/>
</dbReference>
<protein>
    <submittedName>
        <fullName evidence="10">Uncharacterized protein</fullName>
    </submittedName>
</protein>
<dbReference type="CDD" id="cd18808">
    <property type="entry name" value="SF1_C_Upf1"/>
    <property type="match status" value="1"/>
</dbReference>
<evidence type="ECO:0000256" key="6">
    <source>
        <dbReference type="ARBA" id="ARBA00022840"/>
    </source>
</evidence>
<dbReference type="Pfam" id="PF13087">
    <property type="entry name" value="AAA_12"/>
    <property type="match status" value="1"/>
</dbReference>
<keyword evidence="6" id="KW-0067">ATP-binding</keyword>
<dbReference type="InterPro" id="IPR041679">
    <property type="entry name" value="DNA2/NAM7-like_C"/>
</dbReference>
<keyword evidence="2" id="KW-0963">Cytoplasm</keyword>
<dbReference type="InterPro" id="IPR026122">
    <property type="entry name" value="MOV-10/SDE3_DEXXQ/H-box"/>
</dbReference>
<evidence type="ECO:0000256" key="4">
    <source>
        <dbReference type="ARBA" id="ARBA00022801"/>
    </source>
</evidence>
<dbReference type="GO" id="GO:0005737">
    <property type="term" value="C:cytoplasm"/>
    <property type="evidence" value="ECO:0007669"/>
    <property type="project" value="UniProtKB-SubCell"/>
</dbReference>
<feature type="domain" description="DNA2/NAM7 helicase helicase" evidence="8">
    <location>
        <begin position="158"/>
        <end position="227"/>
    </location>
</feature>
<evidence type="ECO:0000256" key="5">
    <source>
        <dbReference type="ARBA" id="ARBA00022806"/>
    </source>
</evidence>
<dbReference type="InterPro" id="IPR027417">
    <property type="entry name" value="P-loop_NTPase"/>
</dbReference>
<keyword evidence="7" id="KW-0943">RNA-mediated gene silencing</keyword>
<evidence type="ECO:0000256" key="7">
    <source>
        <dbReference type="ARBA" id="ARBA00023158"/>
    </source>
</evidence>
<dbReference type="CDD" id="cd18038">
    <property type="entry name" value="DEXXQc_Helz-like"/>
    <property type="match status" value="1"/>
</dbReference>
<dbReference type="GO" id="GO:0032574">
    <property type="term" value="F:5'-3' RNA helicase activity"/>
    <property type="evidence" value="ECO:0007669"/>
    <property type="project" value="InterPro"/>
</dbReference>
<dbReference type="GO" id="GO:0016787">
    <property type="term" value="F:hydrolase activity"/>
    <property type="evidence" value="ECO:0007669"/>
    <property type="project" value="UniProtKB-KW"/>
</dbReference>
<evidence type="ECO:0000259" key="8">
    <source>
        <dbReference type="Pfam" id="PF13086"/>
    </source>
</evidence>
<comment type="subcellular location">
    <subcellularLocation>
        <location evidence="1">Cytoplasm</location>
    </subcellularLocation>
</comment>
<dbReference type="InterPro" id="IPR047187">
    <property type="entry name" value="SF1_C_Upf1"/>
</dbReference>
<dbReference type="Gene3D" id="3.40.50.300">
    <property type="entry name" value="P-loop containing nucleotide triphosphate hydrolases"/>
    <property type="match status" value="2"/>
</dbReference>
<dbReference type="FunFam" id="3.40.50.300:FF:000326">
    <property type="entry name" value="P-loop containing nucleoside triphosphate hydrolase"/>
    <property type="match status" value="1"/>
</dbReference>
<feature type="domain" description="DNA2/NAM7 helicase-like C-terminal" evidence="9">
    <location>
        <begin position="359"/>
        <end position="563"/>
    </location>
</feature>
<sequence>MTLGNKRHTRKHGMQKKYMTRCLHRWYETAVKIPGNEEPLKITQPVFVLNVEYNIPRSILSLRVQNQCQQLLILREILLFYDTTSRVEFFKGVLRMVPGYEFQYEKGFLFLPNKSYNVVFLSQHPSNEFQLREIASIQFLKPRILRGFDWFQSEICGNKLQQLAIQNIVNRTAYPAPYILFGPPGTGKTCTIVEAVLQIYKLQPHSRILVTATSNYACNELTKRLLKFVPVTDIYRYMAFSSERDINLMDLEILEISNMHMGKYETPSMEDFVMTRILVCTIMNSARLLQLGVKTSMYDYIFIDECGSSKELSALVPIGSVGTDEKNKKLQASVILAGDPKQLGPVTHYTFLKSTEHNVSLLERLMELPYYKKDLNNNEYNTQAVTKLLDNYRSHNSLFKFSNDEFYEGELRAKASAKMTEWVIGWKGLPNPKFPMIFHSIFGTMIQDACSLSYLNCDEAKVVYQYVQDLLKESINGRLVCEQDIGIVTPYSRQVEYIKTGLSNLGLENIEVGSAEQYQGREKSVIIISTVRSNRKTIGFLADQRRLNVVMTRAKALTIIIGNPLNLKKDPTWYKLLKYLAANKAFRGRKCVLGASPTTAPDASMSNLTIADADFS</sequence>
<reference evidence="10" key="1">
    <citation type="submission" date="2022-08" db="UniProtKB">
        <authorList>
            <consortium name="EnsemblMetazoa"/>
        </authorList>
    </citation>
    <scope>IDENTIFICATION</scope>
    <source>
        <strain evidence="10">EBRO</strain>
    </source>
</reference>
<dbReference type="STRING" id="41427.A0A182JH76"/>
<dbReference type="PANTHER" id="PTHR45418">
    <property type="entry name" value="CANCER/TESTIS ANTIGEN 55"/>
    <property type="match status" value="1"/>
</dbReference>
<keyword evidence="3" id="KW-0547">Nucleotide-binding</keyword>
<dbReference type="VEuPathDB" id="VectorBase:AATE018037"/>